<evidence type="ECO:0000259" key="3">
    <source>
        <dbReference type="SMART" id="SM00499"/>
    </source>
</evidence>
<dbReference type="Pfam" id="PF14547">
    <property type="entry name" value="Hydrophob_seed"/>
    <property type="match status" value="1"/>
</dbReference>
<dbReference type="EMBL" id="CM003379">
    <property type="protein sequence ID" value="KOM53273.1"/>
    <property type="molecule type" value="Genomic_DNA"/>
</dbReference>
<dbReference type="Gene3D" id="1.10.110.10">
    <property type="entry name" value="Plant lipid-transfer and hydrophobic proteins"/>
    <property type="match status" value="1"/>
</dbReference>
<feature type="domain" description="Bifunctional inhibitor/plant lipid transfer protein/seed storage helical" evidence="3">
    <location>
        <begin position="36"/>
        <end position="110"/>
    </location>
</feature>
<dbReference type="SUPFAM" id="SSF47699">
    <property type="entry name" value="Bifunctional inhibitor/lipid-transfer protein/seed storage 2S albumin"/>
    <property type="match status" value="1"/>
</dbReference>
<dbReference type="AlphaFoldDB" id="A0A0L9VE44"/>
<evidence type="ECO:0000313" key="5">
    <source>
        <dbReference type="Proteomes" id="UP000053144"/>
    </source>
</evidence>
<proteinExistence type="inferred from homology"/>
<name>A0A0L9VE44_PHAAN</name>
<dbReference type="InterPro" id="IPR036312">
    <property type="entry name" value="Bifun_inhib/LTP/seed_sf"/>
</dbReference>
<protein>
    <recommendedName>
        <fullName evidence="3">Bifunctional inhibitor/plant lipid transfer protein/seed storage helical domain-containing protein</fullName>
    </recommendedName>
</protein>
<reference evidence="5" key="1">
    <citation type="journal article" date="2015" name="Proc. Natl. Acad. Sci. U.S.A.">
        <title>Genome sequencing of adzuki bean (Vigna angularis) provides insight into high starch and low fat accumulation and domestication.</title>
        <authorList>
            <person name="Yang K."/>
            <person name="Tian Z."/>
            <person name="Chen C."/>
            <person name="Luo L."/>
            <person name="Zhao B."/>
            <person name="Wang Z."/>
            <person name="Yu L."/>
            <person name="Li Y."/>
            <person name="Sun Y."/>
            <person name="Li W."/>
            <person name="Chen Y."/>
            <person name="Li Y."/>
            <person name="Zhang Y."/>
            <person name="Ai D."/>
            <person name="Zhao J."/>
            <person name="Shang C."/>
            <person name="Ma Y."/>
            <person name="Wu B."/>
            <person name="Wang M."/>
            <person name="Gao L."/>
            <person name="Sun D."/>
            <person name="Zhang P."/>
            <person name="Guo F."/>
            <person name="Wang W."/>
            <person name="Li Y."/>
            <person name="Wang J."/>
            <person name="Varshney R.K."/>
            <person name="Wang J."/>
            <person name="Ling H.Q."/>
            <person name="Wan P."/>
        </authorList>
    </citation>
    <scope>NUCLEOTIDE SEQUENCE</scope>
    <source>
        <strain evidence="5">cv. Jingnong 6</strain>
    </source>
</reference>
<sequence length="111" mass="12008">MSSKSVSSIALMLSLNLLFFSMVSCNTLTFPSLAECPQNLDVCGKLVRPPFELDMQCCPLLRSIADLDAAVCLCSIIKVNIGGNIPTSKLDELLNLLLNVCGLPLTTYHCE</sequence>
<evidence type="ECO:0000313" key="4">
    <source>
        <dbReference type="EMBL" id="KOM53273.1"/>
    </source>
</evidence>
<dbReference type="SMART" id="SM00499">
    <property type="entry name" value="AAI"/>
    <property type="match status" value="1"/>
</dbReference>
<keyword evidence="2" id="KW-0732">Signal</keyword>
<gene>
    <name evidence="4" type="ORF">LR48_Vigan09g193200</name>
</gene>
<dbReference type="Gramene" id="KOM53273">
    <property type="protein sequence ID" value="KOM53273"/>
    <property type="gene ID" value="LR48_Vigan09g193200"/>
</dbReference>
<organism evidence="4 5">
    <name type="scientific">Phaseolus angularis</name>
    <name type="common">Azuki bean</name>
    <name type="synonym">Vigna angularis</name>
    <dbReference type="NCBI Taxonomy" id="3914"/>
    <lineage>
        <taxon>Eukaryota</taxon>
        <taxon>Viridiplantae</taxon>
        <taxon>Streptophyta</taxon>
        <taxon>Embryophyta</taxon>
        <taxon>Tracheophyta</taxon>
        <taxon>Spermatophyta</taxon>
        <taxon>Magnoliopsida</taxon>
        <taxon>eudicotyledons</taxon>
        <taxon>Gunneridae</taxon>
        <taxon>Pentapetalae</taxon>
        <taxon>rosids</taxon>
        <taxon>fabids</taxon>
        <taxon>Fabales</taxon>
        <taxon>Fabaceae</taxon>
        <taxon>Papilionoideae</taxon>
        <taxon>50 kb inversion clade</taxon>
        <taxon>NPAAA clade</taxon>
        <taxon>indigoferoid/millettioid clade</taxon>
        <taxon>Phaseoleae</taxon>
        <taxon>Vigna</taxon>
    </lineage>
</organism>
<feature type="chain" id="PRO_5005596867" description="Bifunctional inhibitor/plant lipid transfer protein/seed storage helical domain-containing protein" evidence="2">
    <location>
        <begin position="26"/>
        <end position="111"/>
    </location>
</feature>
<dbReference type="STRING" id="3914.A0A0L9VE44"/>
<comment type="similarity">
    <text evidence="1">Belongs to the plant LTP family. PEARLI1 subfamily.</text>
</comment>
<feature type="signal peptide" evidence="2">
    <location>
        <begin position="1"/>
        <end position="25"/>
    </location>
</feature>
<dbReference type="InterPro" id="IPR016140">
    <property type="entry name" value="Bifunc_inhib/LTP/seed_store"/>
</dbReference>
<dbReference type="Proteomes" id="UP000053144">
    <property type="component" value="Chromosome 9"/>
</dbReference>
<accession>A0A0L9VE44</accession>
<evidence type="ECO:0000256" key="1">
    <source>
        <dbReference type="ARBA" id="ARBA00008965"/>
    </source>
</evidence>
<evidence type="ECO:0000256" key="2">
    <source>
        <dbReference type="SAM" id="SignalP"/>
    </source>
</evidence>
<dbReference type="InterPro" id="IPR027923">
    <property type="entry name" value="Hydrophob_seed_dom"/>
</dbReference>
<dbReference type="PROSITE" id="PS51257">
    <property type="entry name" value="PROKAR_LIPOPROTEIN"/>
    <property type="match status" value="1"/>
</dbReference>